<reference evidence="9" key="1">
    <citation type="journal article" date="2025" name="Foods">
        <title>Unveiling the Microbial Signatures of Arabica Coffee Cherries: Insights into Ripeness Specific Diversity, Functional Traits, and Implications for Quality and Safety.</title>
        <authorList>
            <consortium name="RefSeq"/>
            <person name="Tenea G.N."/>
            <person name="Cifuentes V."/>
            <person name="Reyes P."/>
            <person name="Cevallos-Vallejos M."/>
        </authorList>
    </citation>
    <scope>NUCLEOTIDE SEQUENCE [LARGE SCALE GENOMIC DNA]</scope>
</reference>
<dbReference type="GO" id="GO:0006032">
    <property type="term" value="P:chitin catabolic process"/>
    <property type="evidence" value="ECO:0007669"/>
    <property type="project" value="TreeGrafter"/>
</dbReference>
<dbReference type="GO" id="GO:0005576">
    <property type="term" value="C:extracellular region"/>
    <property type="evidence" value="ECO:0007669"/>
    <property type="project" value="TreeGrafter"/>
</dbReference>
<dbReference type="PROSITE" id="PS51910">
    <property type="entry name" value="GH18_2"/>
    <property type="match status" value="1"/>
</dbReference>
<keyword evidence="9" id="KW-1185">Reference proteome</keyword>
<dbReference type="InterPro" id="IPR001223">
    <property type="entry name" value="Glyco_hydro18_cat"/>
</dbReference>
<dbReference type="PANTHER" id="PTHR11177:SF396">
    <property type="entry name" value="NOD FACTOR HYDROLASE PROTEIN 1"/>
    <property type="match status" value="1"/>
</dbReference>
<dbReference type="GeneID" id="113692999"/>
<evidence type="ECO:0000256" key="4">
    <source>
        <dbReference type="ARBA" id="ARBA00023180"/>
    </source>
</evidence>
<evidence type="ECO:0000259" key="8">
    <source>
        <dbReference type="PROSITE" id="PS51910"/>
    </source>
</evidence>
<dbReference type="SUPFAM" id="SSF51445">
    <property type="entry name" value="(Trans)glycosidases"/>
    <property type="match status" value="1"/>
</dbReference>
<evidence type="ECO:0000256" key="5">
    <source>
        <dbReference type="ARBA" id="ARBA00023295"/>
    </source>
</evidence>
<dbReference type="OrthoDB" id="76388at2759"/>
<dbReference type="SUPFAM" id="SSF54556">
    <property type="entry name" value="Chitinase insertion domain"/>
    <property type="match status" value="1"/>
</dbReference>
<dbReference type="Proteomes" id="UP001652660">
    <property type="component" value="Chromosome 6c"/>
</dbReference>
<evidence type="ECO:0000256" key="6">
    <source>
        <dbReference type="RuleBase" id="RU000489"/>
    </source>
</evidence>
<dbReference type="FunFam" id="3.10.50.10:FF:000003">
    <property type="entry name" value="Class V chitinase CHIT5b"/>
    <property type="match status" value="1"/>
</dbReference>
<dbReference type="InterPro" id="IPR001579">
    <property type="entry name" value="Glyco_hydro_18_chit_AS"/>
</dbReference>
<feature type="domain" description="GH18" evidence="8">
    <location>
        <begin position="35"/>
        <end position="385"/>
    </location>
</feature>
<dbReference type="RefSeq" id="XP_027067392.1">
    <property type="nucleotide sequence ID" value="XM_027211591.2"/>
</dbReference>
<accession>A0A6P6SND6</accession>
<keyword evidence="5 6" id="KW-0326">Glycosidase</keyword>
<dbReference type="GO" id="GO:0008061">
    <property type="term" value="F:chitin binding"/>
    <property type="evidence" value="ECO:0007669"/>
    <property type="project" value="InterPro"/>
</dbReference>
<comment type="similarity">
    <text evidence="1">Belongs to the glycosyl hydrolase 18 family. Chitinase class V subfamily.</text>
</comment>
<dbReference type="InterPro" id="IPR050314">
    <property type="entry name" value="Glycosyl_Hydrlase_18"/>
</dbReference>
<keyword evidence="2 7" id="KW-0732">Signal</keyword>
<reference evidence="10" key="2">
    <citation type="submission" date="2025-08" db="UniProtKB">
        <authorList>
            <consortium name="RefSeq"/>
        </authorList>
    </citation>
    <scope>IDENTIFICATION</scope>
    <source>
        <tissue evidence="10">Leaves</tissue>
    </source>
</reference>
<feature type="chain" id="PRO_5027610032" evidence="7">
    <location>
        <begin position="28"/>
        <end position="386"/>
    </location>
</feature>
<dbReference type="Gene3D" id="3.10.50.10">
    <property type="match status" value="1"/>
</dbReference>
<dbReference type="GO" id="GO:0004568">
    <property type="term" value="F:chitinase activity"/>
    <property type="evidence" value="ECO:0007669"/>
    <property type="project" value="TreeGrafter"/>
</dbReference>
<dbReference type="AlphaFoldDB" id="A0A6P6SND6"/>
<evidence type="ECO:0000256" key="3">
    <source>
        <dbReference type="ARBA" id="ARBA00022801"/>
    </source>
</evidence>
<organism evidence="9 10">
    <name type="scientific">Coffea arabica</name>
    <name type="common">Arabian coffee</name>
    <dbReference type="NCBI Taxonomy" id="13443"/>
    <lineage>
        <taxon>Eukaryota</taxon>
        <taxon>Viridiplantae</taxon>
        <taxon>Streptophyta</taxon>
        <taxon>Embryophyta</taxon>
        <taxon>Tracheophyta</taxon>
        <taxon>Spermatophyta</taxon>
        <taxon>Magnoliopsida</taxon>
        <taxon>eudicotyledons</taxon>
        <taxon>Gunneridae</taxon>
        <taxon>Pentapetalae</taxon>
        <taxon>asterids</taxon>
        <taxon>lamiids</taxon>
        <taxon>Gentianales</taxon>
        <taxon>Rubiaceae</taxon>
        <taxon>Ixoroideae</taxon>
        <taxon>Gardenieae complex</taxon>
        <taxon>Bertiereae - Coffeeae clade</taxon>
        <taxon>Coffeeae</taxon>
        <taxon>Coffea</taxon>
    </lineage>
</organism>
<proteinExistence type="inferred from homology"/>
<evidence type="ECO:0000313" key="9">
    <source>
        <dbReference type="Proteomes" id="UP001652660"/>
    </source>
</evidence>
<evidence type="ECO:0000256" key="1">
    <source>
        <dbReference type="ARBA" id="ARBA00008682"/>
    </source>
</evidence>
<keyword evidence="3 6" id="KW-0378">Hydrolase</keyword>
<protein>
    <submittedName>
        <fullName evidence="10">Class V chitinase CHIT5b-like</fullName>
    </submittedName>
</protein>
<dbReference type="SMART" id="SM00636">
    <property type="entry name" value="Glyco_18"/>
    <property type="match status" value="1"/>
</dbReference>
<keyword evidence="4" id="KW-0325">Glycoprotein</keyword>
<dbReference type="InterPro" id="IPR017853">
    <property type="entry name" value="GH"/>
</dbReference>
<feature type="signal peptide" evidence="7">
    <location>
        <begin position="1"/>
        <end position="27"/>
    </location>
</feature>
<dbReference type="Gene3D" id="3.20.20.80">
    <property type="entry name" value="Glycosidases"/>
    <property type="match status" value="1"/>
</dbReference>
<dbReference type="InterPro" id="IPR011583">
    <property type="entry name" value="Chitinase_II/V-like_cat"/>
</dbReference>
<name>A0A6P6SND6_COFAR</name>
<dbReference type="PROSITE" id="PS01095">
    <property type="entry name" value="GH18_1"/>
    <property type="match status" value="1"/>
</dbReference>
<evidence type="ECO:0000256" key="2">
    <source>
        <dbReference type="ARBA" id="ARBA00022729"/>
    </source>
</evidence>
<dbReference type="PANTHER" id="PTHR11177">
    <property type="entry name" value="CHITINASE"/>
    <property type="match status" value="1"/>
</dbReference>
<dbReference type="Pfam" id="PF00704">
    <property type="entry name" value="Glyco_hydro_18"/>
    <property type="match status" value="1"/>
</dbReference>
<dbReference type="InterPro" id="IPR029070">
    <property type="entry name" value="Chitinase_insertion_sf"/>
</dbReference>
<dbReference type="GO" id="GO:0005975">
    <property type="term" value="P:carbohydrate metabolic process"/>
    <property type="evidence" value="ECO:0007669"/>
    <property type="project" value="InterPro"/>
</dbReference>
<sequence>MSTLQFISIICTFLLFLISFISTSTSAVDTYSYESIKGAYWPSDRFSYLPPSAIDTTLFTHVYYAFLLPNNVTSKFMIDNSTALQLVTFTSTLHSKKPPVKALFSTGGGGDLPFQFSQMASTPSLRRNFILSTIEVARKFGFDGIDLDWEYPQNPQEMQDYAILLEEWRAEVIKESEATNCPQLLLSAAVYFSANFFLHGPFRTYPVASINKNLDWINAMCYDYHGSWEPTITGSHSALIDPKSNISTSYGLESWIKAGILRSKLVMGLPLYGKTWTLKDLMDSGVGAPAIDVGPSGAGGKGVLFYYEVEDFNKKNNATVQFDLGTLSTYSVAGNIWIGYDDSRSTALRIAFAQALRLRGYFFWALSFDRDWQISETASRFWIGWK</sequence>
<gene>
    <name evidence="10" type="primary">LOC113692999</name>
</gene>
<dbReference type="CDD" id="cd02879">
    <property type="entry name" value="GH18_plant_chitinase_class_V"/>
    <property type="match status" value="1"/>
</dbReference>
<evidence type="ECO:0000313" key="10">
    <source>
        <dbReference type="RefSeq" id="XP_027067392.1"/>
    </source>
</evidence>
<evidence type="ECO:0000256" key="7">
    <source>
        <dbReference type="SAM" id="SignalP"/>
    </source>
</evidence>